<keyword evidence="2" id="KW-1185">Reference proteome</keyword>
<name>A0A1R3FYE5_COCAP</name>
<dbReference type="Proteomes" id="UP000188268">
    <property type="component" value="Unassembled WGS sequence"/>
</dbReference>
<proteinExistence type="predicted"/>
<accession>A0A1R3FYE5</accession>
<dbReference type="Gramene" id="OMO50853">
    <property type="protein sequence ID" value="OMO50853"/>
    <property type="gene ID" value="CCACVL1_30196"/>
</dbReference>
<gene>
    <name evidence="1" type="ORF">CCACVL1_30196</name>
</gene>
<evidence type="ECO:0000313" key="2">
    <source>
        <dbReference type="Proteomes" id="UP000188268"/>
    </source>
</evidence>
<organism evidence="1 2">
    <name type="scientific">Corchorus capsularis</name>
    <name type="common">Jute</name>
    <dbReference type="NCBI Taxonomy" id="210143"/>
    <lineage>
        <taxon>Eukaryota</taxon>
        <taxon>Viridiplantae</taxon>
        <taxon>Streptophyta</taxon>
        <taxon>Embryophyta</taxon>
        <taxon>Tracheophyta</taxon>
        <taxon>Spermatophyta</taxon>
        <taxon>Magnoliopsida</taxon>
        <taxon>eudicotyledons</taxon>
        <taxon>Gunneridae</taxon>
        <taxon>Pentapetalae</taxon>
        <taxon>rosids</taxon>
        <taxon>malvids</taxon>
        <taxon>Malvales</taxon>
        <taxon>Malvaceae</taxon>
        <taxon>Grewioideae</taxon>
        <taxon>Apeibeae</taxon>
        <taxon>Corchorus</taxon>
    </lineage>
</organism>
<dbReference type="EMBL" id="AWWV01016018">
    <property type="protein sequence ID" value="OMO50853.1"/>
    <property type="molecule type" value="Genomic_DNA"/>
</dbReference>
<protein>
    <submittedName>
        <fullName evidence="1">Uncharacterized protein</fullName>
    </submittedName>
</protein>
<dbReference type="AlphaFoldDB" id="A0A1R3FYE5"/>
<sequence length="25" mass="2668">MGAKEKKWGIANDAGCKSYGSGYDM</sequence>
<evidence type="ECO:0000313" key="1">
    <source>
        <dbReference type="EMBL" id="OMO50853.1"/>
    </source>
</evidence>
<comment type="caution">
    <text evidence="1">The sequence shown here is derived from an EMBL/GenBank/DDBJ whole genome shotgun (WGS) entry which is preliminary data.</text>
</comment>
<feature type="non-terminal residue" evidence="1">
    <location>
        <position position="25"/>
    </location>
</feature>
<reference evidence="1 2" key="1">
    <citation type="submission" date="2013-09" db="EMBL/GenBank/DDBJ databases">
        <title>Corchorus capsularis genome sequencing.</title>
        <authorList>
            <person name="Alam M."/>
            <person name="Haque M.S."/>
            <person name="Islam M.S."/>
            <person name="Emdad E.M."/>
            <person name="Islam M.M."/>
            <person name="Ahmed B."/>
            <person name="Halim A."/>
            <person name="Hossen Q.M.M."/>
            <person name="Hossain M.Z."/>
            <person name="Ahmed R."/>
            <person name="Khan M.M."/>
            <person name="Islam R."/>
            <person name="Rashid M.M."/>
            <person name="Khan S.A."/>
            <person name="Rahman M.S."/>
            <person name="Alam M."/>
        </authorList>
    </citation>
    <scope>NUCLEOTIDE SEQUENCE [LARGE SCALE GENOMIC DNA]</scope>
    <source>
        <strain evidence="2">cv. CVL-1</strain>
        <tissue evidence="1">Whole seedling</tissue>
    </source>
</reference>